<dbReference type="InterPro" id="IPR011055">
    <property type="entry name" value="Dup_hybrid_motif"/>
</dbReference>
<dbReference type="AlphaFoldDB" id="A0A2T5FYA3"/>
<protein>
    <submittedName>
        <fullName evidence="3">Peptidase M23</fullName>
    </submittedName>
</protein>
<dbReference type="CDD" id="cd12797">
    <property type="entry name" value="M23_peptidase"/>
    <property type="match status" value="1"/>
</dbReference>
<keyword evidence="4" id="KW-1185">Reference proteome</keyword>
<dbReference type="Gene3D" id="2.70.70.10">
    <property type="entry name" value="Glucose Permease (Domain IIA)"/>
    <property type="match status" value="1"/>
</dbReference>
<evidence type="ECO:0000313" key="4">
    <source>
        <dbReference type="Proteomes" id="UP000244162"/>
    </source>
</evidence>
<name>A0A2T5FYA3_9SPHN</name>
<dbReference type="Pfam" id="PF01551">
    <property type="entry name" value="Peptidase_M23"/>
    <property type="match status" value="1"/>
</dbReference>
<evidence type="ECO:0000256" key="1">
    <source>
        <dbReference type="ARBA" id="ARBA00022729"/>
    </source>
</evidence>
<evidence type="ECO:0000313" key="3">
    <source>
        <dbReference type="EMBL" id="PTQ11496.1"/>
    </source>
</evidence>
<gene>
    <name evidence="3" type="ORF">CLG96_08625</name>
</gene>
<dbReference type="PANTHER" id="PTHR21666">
    <property type="entry name" value="PEPTIDASE-RELATED"/>
    <property type="match status" value="1"/>
</dbReference>
<organism evidence="3 4">
    <name type="scientific">Sphingomonas oleivorans</name>
    <dbReference type="NCBI Taxonomy" id="1735121"/>
    <lineage>
        <taxon>Bacteria</taxon>
        <taxon>Pseudomonadati</taxon>
        <taxon>Pseudomonadota</taxon>
        <taxon>Alphaproteobacteria</taxon>
        <taxon>Sphingomonadales</taxon>
        <taxon>Sphingomonadaceae</taxon>
        <taxon>Sphingomonas</taxon>
    </lineage>
</organism>
<feature type="domain" description="M23ase beta-sheet core" evidence="2">
    <location>
        <begin position="152"/>
        <end position="246"/>
    </location>
</feature>
<dbReference type="EMBL" id="NWBU01000007">
    <property type="protein sequence ID" value="PTQ11496.1"/>
    <property type="molecule type" value="Genomic_DNA"/>
</dbReference>
<reference evidence="3 4" key="1">
    <citation type="submission" date="2017-09" db="EMBL/GenBank/DDBJ databases">
        <title>Sphingomonas panjinensis sp.nov., isolated from oil-contaminated soil.</title>
        <authorList>
            <person name="Wang L."/>
            <person name="Chen L."/>
        </authorList>
    </citation>
    <scope>NUCLEOTIDE SEQUENCE [LARGE SCALE GENOMIC DNA]</scope>
    <source>
        <strain evidence="3 4">FW-11</strain>
    </source>
</reference>
<accession>A0A2T5FYA3</accession>
<proteinExistence type="predicted"/>
<dbReference type="OrthoDB" id="9815245at2"/>
<dbReference type="SUPFAM" id="SSF51261">
    <property type="entry name" value="Duplicated hybrid motif"/>
    <property type="match status" value="1"/>
</dbReference>
<comment type="caution">
    <text evidence="3">The sequence shown here is derived from an EMBL/GenBank/DDBJ whole genome shotgun (WGS) entry which is preliminary data.</text>
</comment>
<dbReference type="FunFam" id="2.70.70.10:FF:000006">
    <property type="entry name" value="M23 family peptidase"/>
    <property type="match status" value="1"/>
</dbReference>
<dbReference type="Proteomes" id="UP000244162">
    <property type="component" value="Unassembled WGS sequence"/>
</dbReference>
<dbReference type="PANTHER" id="PTHR21666:SF289">
    <property type="entry name" value="L-ALA--D-GLU ENDOPEPTIDASE"/>
    <property type="match status" value="1"/>
</dbReference>
<evidence type="ECO:0000259" key="2">
    <source>
        <dbReference type="Pfam" id="PF01551"/>
    </source>
</evidence>
<sequence>MAARVGHLSPGYRMSSAAASNNVVSVRRLSLFSPTAFYAARRLAVMALAIAGFGIAAIQPAAAEKNVLADFGSAIARKLKIGKAEGETLGSVRSAAQADADPQFRSLFDGWKKLDALSQGVISIPSSKPVEGVTLTSAYGVRSDPFRGGAAMHAGIDLAGPIGTPVYATADGMIGRAGWASGYGNLVEIDHGKGIQTRFGHLSKILVSPNSRVRRGQLIALMGSTGRSTGSHLHYEVRIDGRAVNPVPFLQSADYVVAMQQRTANQQIALGGPEE</sequence>
<dbReference type="InterPro" id="IPR016047">
    <property type="entry name" value="M23ase_b-sheet_dom"/>
</dbReference>
<dbReference type="GO" id="GO:0004222">
    <property type="term" value="F:metalloendopeptidase activity"/>
    <property type="evidence" value="ECO:0007669"/>
    <property type="project" value="TreeGrafter"/>
</dbReference>
<dbReference type="InterPro" id="IPR050570">
    <property type="entry name" value="Cell_wall_metabolism_enzyme"/>
</dbReference>
<keyword evidence="1" id="KW-0732">Signal</keyword>